<dbReference type="InterPro" id="IPR033655">
    <property type="entry name" value="TGS_RelA/SpoT"/>
</dbReference>
<dbReference type="InterPro" id="IPR004095">
    <property type="entry name" value="TGS"/>
</dbReference>
<dbReference type="InterPro" id="IPR043519">
    <property type="entry name" value="NT_sf"/>
</dbReference>
<dbReference type="Gene3D" id="3.10.20.30">
    <property type="match status" value="1"/>
</dbReference>
<dbReference type="EMBL" id="AVPH01000284">
    <property type="protein sequence ID" value="ERE00019.1"/>
    <property type="molecule type" value="Genomic_DNA"/>
</dbReference>
<dbReference type="Proteomes" id="UP000016426">
    <property type="component" value="Unassembled WGS sequence"/>
</dbReference>
<dbReference type="Gene3D" id="3.40.190.10">
    <property type="entry name" value="Periplasmic binding protein-like II"/>
    <property type="match status" value="2"/>
</dbReference>
<evidence type="ECO:0000256" key="1">
    <source>
        <dbReference type="ARBA" id="ARBA00019852"/>
    </source>
</evidence>
<reference evidence="6 7" key="1">
    <citation type="journal article" date="2013" name="Genome Announc.">
        <title>Genome Sequence of the Pigment-Producing Bacterium Pseudogulbenkiania ferrooxidans, Isolated from Loktak Lake.</title>
        <authorList>
            <person name="Puranik S."/>
            <person name="Talkal R."/>
            <person name="Qureshi A."/>
            <person name="Khardenavis A."/>
            <person name="Kapley A."/>
            <person name="Purohit H.J."/>
        </authorList>
    </citation>
    <scope>NUCLEOTIDE SEQUENCE [LARGE SCALE GENOMIC DNA]</scope>
    <source>
        <strain evidence="6 7">EGD-HP2</strain>
    </source>
</reference>
<dbReference type="SUPFAM" id="SSF109604">
    <property type="entry name" value="HD-domain/PDEase-like"/>
    <property type="match status" value="1"/>
</dbReference>
<feature type="domain" description="TGS" evidence="5">
    <location>
        <begin position="410"/>
        <end position="471"/>
    </location>
</feature>
<dbReference type="InterPro" id="IPR007685">
    <property type="entry name" value="RelA_SpoT"/>
</dbReference>
<dbReference type="InterPro" id="IPR012675">
    <property type="entry name" value="Beta-grasp_dom_sf"/>
</dbReference>
<dbReference type="SUPFAM" id="SSF53850">
    <property type="entry name" value="Periplasmic binding protein-like II"/>
    <property type="match status" value="1"/>
</dbReference>
<organism evidence="6 7">
    <name type="scientific">Pseudogulbenkiania ferrooxidans EGD-HP2</name>
    <dbReference type="NCBI Taxonomy" id="1388764"/>
    <lineage>
        <taxon>Bacteria</taxon>
        <taxon>Pseudomonadati</taxon>
        <taxon>Pseudomonadota</taxon>
        <taxon>Betaproteobacteria</taxon>
        <taxon>Neisseriales</taxon>
        <taxon>Chromobacteriaceae</taxon>
        <taxon>Pseudogulbenkiania</taxon>
    </lineage>
</organism>
<dbReference type="InterPro" id="IPR012676">
    <property type="entry name" value="TGS-like"/>
</dbReference>
<evidence type="ECO:0000259" key="5">
    <source>
        <dbReference type="PROSITE" id="PS51880"/>
    </source>
</evidence>
<dbReference type="PANTHER" id="PTHR21262">
    <property type="entry name" value="GUANOSINE-3',5'-BIS DIPHOSPHATE 3'-PYROPHOSPHOHYDROLASE"/>
    <property type="match status" value="1"/>
</dbReference>
<dbReference type="SUPFAM" id="SSF81271">
    <property type="entry name" value="TGS-like"/>
    <property type="match status" value="1"/>
</dbReference>
<dbReference type="Pfam" id="PF02824">
    <property type="entry name" value="TGS"/>
    <property type="match status" value="1"/>
</dbReference>
<dbReference type="SMART" id="SM00062">
    <property type="entry name" value="PBPb"/>
    <property type="match status" value="1"/>
</dbReference>
<dbReference type="SUPFAM" id="SSF81301">
    <property type="entry name" value="Nucleotidyltransferase"/>
    <property type="match status" value="1"/>
</dbReference>
<protein>
    <recommendedName>
        <fullName evidence="1">GTP pyrophosphokinase</fullName>
    </recommendedName>
    <alternativeName>
        <fullName evidence="3">(p)ppGpp synthase</fullName>
    </alternativeName>
    <alternativeName>
        <fullName evidence="2">ATP:GTP 3'-pyrophosphotransferase</fullName>
    </alternativeName>
    <alternativeName>
        <fullName evidence="4">ppGpp synthase I</fullName>
    </alternativeName>
</protein>
<accession>A0ABN0N207</accession>
<evidence type="ECO:0000256" key="2">
    <source>
        <dbReference type="ARBA" id="ARBA00029754"/>
    </source>
</evidence>
<name>A0ABN0N207_9NEIS</name>
<evidence type="ECO:0000256" key="4">
    <source>
        <dbReference type="ARBA" id="ARBA00033308"/>
    </source>
</evidence>
<dbReference type="InterPro" id="IPR001638">
    <property type="entry name" value="Solute-binding_3/MltF_N"/>
</dbReference>
<evidence type="ECO:0000313" key="6">
    <source>
        <dbReference type="EMBL" id="ERE00019.1"/>
    </source>
</evidence>
<dbReference type="Gene3D" id="3.30.460.10">
    <property type="entry name" value="Beta Polymerase, domain 2"/>
    <property type="match status" value="1"/>
</dbReference>
<dbReference type="Pfam" id="PF04607">
    <property type="entry name" value="RelA_SpoT"/>
    <property type="match status" value="1"/>
</dbReference>
<gene>
    <name evidence="6" type="ORF">O166_15995</name>
</gene>
<dbReference type="Pfam" id="PF00497">
    <property type="entry name" value="SBP_bac_3"/>
    <property type="match status" value="1"/>
</dbReference>
<evidence type="ECO:0000256" key="3">
    <source>
        <dbReference type="ARBA" id="ARBA00032407"/>
    </source>
</evidence>
<dbReference type="PROSITE" id="PS51880">
    <property type="entry name" value="TGS"/>
    <property type="match status" value="1"/>
</dbReference>
<dbReference type="CDD" id="cd01668">
    <property type="entry name" value="TGS_RSH"/>
    <property type="match status" value="1"/>
</dbReference>
<dbReference type="Pfam" id="PF13328">
    <property type="entry name" value="HD_4"/>
    <property type="match status" value="1"/>
</dbReference>
<dbReference type="SMART" id="SM00954">
    <property type="entry name" value="RelA_SpoT"/>
    <property type="match status" value="1"/>
</dbReference>
<dbReference type="CDD" id="cd05399">
    <property type="entry name" value="NT_Rel-Spo_like"/>
    <property type="match status" value="1"/>
</dbReference>
<comment type="caution">
    <text evidence="6">The sequence shown here is derived from an EMBL/GenBank/DDBJ whole genome shotgun (WGS) entry which is preliminary data.</text>
</comment>
<sequence>MVSVVRTVADTLADAADPARWLERMSAAFPDQDGALLARAFHAARELYAGKTVPSTGEDLFTHAVAAAAIVADLNLLPDAIVATLLFSAPDYQPEWQAWLTEAFNPTVAMLVDGVGGVRRITEFARIDRMATPEDCARQAETMRKMLLAMVADIRVVLIKLAWRTQTMHYLANVSDETTRRRIAGETLELFAPLANRLGVWQIKWELEDLGLRHTEPDTYKKIAKLLDERRLERIDYIERVLDVLRDELKKAGVRAEVAGRPKHIYSIWKKMKKKRLDFTELYDIRAVRILVDKLPDCYTALGIIHGMWQPIRGEFDDYISHPKANNYRSLHTAVVGPEDKALEVQIRTFEMHEHAEFGVAAHWRYKEGGKGDAAYEEKISWLRQLLDWREEMSDREGLAEAFKTELFADTIYVLTPQGKVLALPQGATPIDFAYAIHSGLGNRCRGAKVEGQIVPLSTPLQNGQRVEVLVAKEGGPSVNWLHDGWVKSHRAISKIRQYIRLQNADTVRETGKALFERELARRLGLPLRFLHCPLSRCLAAMQQGRADLMIGVRPTPERSRYLDFLMPPFATSNHLVFYQRSGDPRARARYDDLLPLTVGVAEGVSYEAGFDHDARIRREASPGMESGFRKLAAGRVDALIVNASQGAALAARPEFAGRVKRAALTLDDRHPNRLALALRSPLHPRKADLEQALRGMVADGTVARILAAARR</sequence>
<dbReference type="PANTHER" id="PTHR21262:SF31">
    <property type="entry name" value="GTP PYROPHOSPHOKINASE"/>
    <property type="match status" value="1"/>
</dbReference>
<evidence type="ECO:0000313" key="7">
    <source>
        <dbReference type="Proteomes" id="UP000016426"/>
    </source>
</evidence>
<dbReference type="Gene3D" id="1.10.3210.10">
    <property type="entry name" value="Hypothetical protein af1432"/>
    <property type="match status" value="1"/>
</dbReference>
<keyword evidence="7" id="KW-1185">Reference proteome</keyword>
<proteinExistence type="predicted"/>